<reference evidence="3 5" key="1">
    <citation type="submission" date="2014-12" db="EMBL/GenBank/DDBJ databases">
        <title>Draft genome sequences of 29 type strains of Enterococci.</title>
        <authorList>
            <person name="Zhong Z."/>
            <person name="Sun Z."/>
            <person name="Liu W."/>
            <person name="Zhang W."/>
            <person name="Zhang H."/>
        </authorList>
    </citation>
    <scope>NUCLEOTIDE SEQUENCE [LARGE SCALE GENOMIC DNA]</scope>
    <source>
        <strain evidence="3 5">DSM 22801</strain>
    </source>
</reference>
<evidence type="ECO:0000313" key="4">
    <source>
        <dbReference type="Proteomes" id="UP000065511"/>
    </source>
</evidence>
<evidence type="ECO:0000313" key="5">
    <source>
        <dbReference type="Proteomes" id="UP000183039"/>
    </source>
</evidence>
<dbReference type="SUPFAM" id="SSF52833">
    <property type="entry name" value="Thioredoxin-like"/>
    <property type="match status" value="1"/>
</dbReference>
<dbReference type="CDD" id="cd02947">
    <property type="entry name" value="TRX_family"/>
    <property type="match status" value="1"/>
</dbReference>
<keyword evidence="4" id="KW-1185">Reference proteome</keyword>
<dbReference type="OrthoDB" id="9792987at2"/>
<keyword evidence="1" id="KW-0812">Transmembrane</keyword>
<dbReference type="Gene3D" id="3.40.30.10">
    <property type="entry name" value="Glutaredoxin"/>
    <property type="match status" value="1"/>
</dbReference>
<reference evidence="2 4" key="2">
    <citation type="submission" date="2015-12" db="EMBL/GenBank/DDBJ databases">
        <authorList>
            <person name="Lauer A."/>
            <person name="Humrighouse B."/>
            <person name="Loparev V."/>
            <person name="Shewmaker P.L."/>
            <person name="Whitney A.M."/>
            <person name="McLaughlin R.W."/>
        </authorList>
    </citation>
    <scope>NUCLEOTIDE SEQUENCE [LARGE SCALE GENOMIC DNA]</scope>
    <source>
        <strain evidence="2 4">LMG 23085</strain>
    </source>
</reference>
<dbReference type="EMBL" id="CP013614">
    <property type="protein sequence ID" value="ALS01061.1"/>
    <property type="molecule type" value="Genomic_DNA"/>
</dbReference>
<dbReference type="AlphaFoldDB" id="A0A0S3KA02"/>
<gene>
    <name evidence="2" type="ORF">ATZ33_06665</name>
    <name evidence="3" type="ORF">RV15_GL000380</name>
</gene>
<evidence type="ECO:0000313" key="3">
    <source>
        <dbReference type="EMBL" id="OJG91713.1"/>
    </source>
</evidence>
<proteinExistence type="predicted"/>
<protein>
    <submittedName>
        <fullName evidence="3">Uncharacterized protein</fullName>
    </submittedName>
</protein>
<dbReference type="InterPro" id="IPR046698">
    <property type="entry name" value="PedC-like"/>
</dbReference>
<dbReference type="Proteomes" id="UP000183039">
    <property type="component" value="Unassembled WGS sequence"/>
</dbReference>
<dbReference type="Proteomes" id="UP000065511">
    <property type="component" value="Chromosome"/>
</dbReference>
<dbReference type="InterPro" id="IPR036249">
    <property type="entry name" value="Thioredoxin-like_sf"/>
</dbReference>
<evidence type="ECO:0000313" key="2">
    <source>
        <dbReference type="EMBL" id="ALS01061.1"/>
    </source>
</evidence>
<evidence type="ECO:0000256" key="1">
    <source>
        <dbReference type="SAM" id="Phobius"/>
    </source>
</evidence>
<organism evidence="3 5">
    <name type="scientific">Enterococcus silesiacus</name>
    <dbReference type="NCBI Taxonomy" id="332949"/>
    <lineage>
        <taxon>Bacteria</taxon>
        <taxon>Bacillati</taxon>
        <taxon>Bacillota</taxon>
        <taxon>Bacilli</taxon>
        <taxon>Lactobacillales</taxon>
        <taxon>Enterococcaceae</taxon>
        <taxon>Enterococcus</taxon>
    </lineage>
</organism>
<dbReference type="KEGG" id="ess:ATZ33_06665"/>
<sequence>MNRKNKERVDILNKKIKILSIIFGLLFSLAVVTFFTVHSKSKNTESVFISLNSQDFSSSLNEKKDIWVYIGRSTCEECRDFSPVLESVLKENKKQVYYYDIDLEREKDEIEMLEILDILDIKVVPAVIHLEEGKITKESVGYQNKEEVEKLFEF</sequence>
<dbReference type="EMBL" id="JXLC01000011">
    <property type="protein sequence ID" value="OJG91713.1"/>
    <property type="molecule type" value="Genomic_DNA"/>
</dbReference>
<feature type="transmembrane region" description="Helical" evidence="1">
    <location>
        <begin position="16"/>
        <end position="37"/>
    </location>
</feature>
<accession>A0A0S3KA02</accession>
<name>A0A0S3KA02_9ENTE</name>
<dbReference type="Pfam" id="PF20207">
    <property type="entry name" value="DUF6568"/>
    <property type="match status" value="1"/>
</dbReference>
<keyword evidence="1" id="KW-0472">Membrane</keyword>
<keyword evidence="1" id="KW-1133">Transmembrane helix</keyword>
<dbReference type="RefSeq" id="WP_071877717.1">
    <property type="nucleotide sequence ID" value="NZ_JXLC01000011.1"/>
</dbReference>